<reference evidence="1" key="1">
    <citation type="submission" date="2018-11" db="EMBL/GenBank/DDBJ databases">
        <authorList>
            <consortium name="Pathogen Informatics"/>
        </authorList>
    </citation>
    <scope>NUCLEOTIDE SEQUENCE</scope>
</reference>
<evidence type="ECO:0000313" key="2">
    <source>
        <dbReference type="Proteomes" id="UP000784294"/>
    </source>
</evidence>
<accession>A0A3S5CBD6</accession>
<evidence type="ECO:0000313" key="1">
    <source>
        <dbReference type="EMBL" id="VEL07324.1"/>
    </source>
</evidence>
<gene>
    <name evidence="1" type="ORF">PXEA_LOCUS764</name>
</gene>
<dbReference type="AlphaFoldDB" id="A0A3S5CBD6"/>
<protein>
    <submittedName>
        <fullName evidence="1">Uncharacterized protein</fullName>
    </submittedName>
</protein>
<comment type="caution">
    <text evidence="1">The sequence shown here is derived from an EMBL/GenBank/DDBJ whole genome shotgun (WGS) entry which is preliminary data.</text>
</comment>
<dbReference type="EMBL" id="CAAALY010001493">
    <property type="protein sequence ID" value="VEL07324.1"/>
    <property type="molecule type" value="Genomic_DNA"/>
</dbReference>
<dbReference type="Proteomes" id="UP000784294">
    <property type="component" value="Unassembled WGS sequence"/>
</dbReference>
<keyword evidence="2" id="KW-1185">Reference proteome</keyword>
<name>A0A3S5CBD6_9PLAT</name>
<proteinExistence type="predicted"/>
<sequence>MMDKCPISFHQFITDPDPGKSGPRRNEKLHFCSSYLLKGSSEAIKSLRQQALSISGMSAETCENVLYLVTYLLWLLASLLSDIGKSQRPASARLSSRRIDERRQLLRHNYMHKTS</sequence>
<organism evidence="1 2">
    <name type="scientific">Protopolystoma xenopodis</name>
    <dbReference type="NCBI Taxonomy" id="117903"/>
    <lineage>
        <taxon>Eukaryota</taxon>
        <taxon>Metazoa</taxon>
        <taxon>Spiralia</taxon>
        <taxon>Lophotrochozoa</taxon>
        <taxon>Platyhelminthes</taxon>
        <taxon>Monogenea</taxon>
        <taxon>Polyopisthocotylea</taxon>
        <taxon>Polystomatidea</taxon>
        <taxon>Polystomatidae</taxon>
        <taxon>Protopolystoma</taxon>
    </lineage>
</organism>